<feature type="transmembrane region" description="Helical" evidence="1">
    <location>
        <begin position="44"/>
        <end position="64"/>
    </location>
</feature>
<keyword evidence="3" id="KW-1185">Reference proteome</keyword>
<evidence type="ECO:0000313" key="2">
    <source>
        <dbReference type="EMBL" id="MFD1606596.1"/>
    </source>
</evidence>
<evidence type="ECO:0008006" key="4">
    <source>
        <dbReference type="Google" id="ProtNLM"/>
    </source>
</evidence>
<comment type="caution">
    <text evidence="2">The sequence shown here is derived from an EMBL/GenBank/DDBJ whole genome shotgun (WGS) entry which is preliminary data.</text>
</comment>
<dbReference type="RefSeq" id="WP_251512887.1">
    <property type="nucleotide sequence ID" value="NZ_JAMBON010000008.1"/>
</dbReference>
<accession>A0ABW4HMA3</accession>
<organism evidence="2 3">
    <name type="scientific">Oceanobacillus luteolus</name>
    <dbReference type="NCBI Taxonomy" id="1274358"/>
    <lineage>
        <taxon>Bacteria</taxon>
        <taxon>Bacillati</taxon>
        <taxon>Bacillota</taxon>
        <taxon>Bacilli</taxon>
        <taxon>Bacillales</taxon>
        <taxon>Bacillaceae</taxon>
        <taxon>Oceanobacillus</taxon>
    </lineage>
</organism>
<feature type="transmembrane region" description="Helical" evidence="1">
    <location>
        <begin position="6"/>
        <end position="24"/>
    </location>
</feature>
<keyword evidence="1" id="KW-1133">Transmembrane helix</keyword>
<evidence type="ECO:0000256" key="1">
    <source>
        <dbReference type="SAM" id="Phobius"/>
    </source>
</evidence>
<dbReference type="Proteomes" id="UP001597221">
    <property type="component" value="Unassembled WGS sequence"/>
</dbReference>
<keyword evidence="1" id="KW-0472">Membrane</keyword>
<protein>
    <recommendedName>
        <fullName evidence="4">DUF4190 domain-containing protein</fullName>
    </recommendedName>
</protein>
<sequence length="68" mass="7397">MLAVIAVGAAMLAYVPFGLAVLFIDKKLFQRADTKRKRRMAGGLIITISIIGIIVGILTFRGIMADYL</sequence>
<name>A0ABW4HMA3_9BACI</name>
<evidence type="ECO:0000313" key="3">
    <source>
        <dbReference type="Proteomes" id="UP001597221"/>
    </source>
</evidence>
<reference evidence="3" key="1">
    <citation type="journal article" date="2019" name="Int. J. Syst. Evol. Microbiol.">
        <title>The Global Catalogue of Microorganisms (GCM) 10K type strain sequencing project: providing services to taxonomists for standard genome sequencing and annotation.</title>
        <authorList>
            <consortium name="The Broad Institute Genomics Platform"/>
            <consortium name="The Broad Institute Genome Sequencing Center for Infectious Disease"/>
            <person name="Wu L."/>
            <person name="Ma J."/>
        </authorList>
    </citation>
    <scope>NUCLEOTIDE SEQUENCE [LARGE SCALE GENOMIC DNA]</scope>
    <source>
        <strain evidence="3">CGMCC 1.12376</strain>
    </source>
</reference>
<dbReference type="EMBL" id="JBHUDE010000009">
    <property type="protein sequence ID" value="MFD1606596.1"/>
    <property type="molecule type" value="Genomic_DNA"/>
</dbReference>
<keyword evidence="1" id="KW-0812">Transmembrane</keyword>
<proteinExistence type="predicted"/>
<gene>
    <name evidence="2" type="ORF">ACFSBH_02820</name>
</gene>